<sequence>MDWQRIDHLIDLALDEDLPAGDITTEAIIPEEELARAVFQAKQVGVLAGIEVAARVFNRLDPEVEFIKRLEDGQEFQPGQVLAEVSGRAASLLKGERTALNFLQRLSGVASLTRLFVEATRGTRARILDTRKTTPGWRQLEKYAVRMGGGTNHRMSLSDMMLIKDNHLRQAGGIAPALKKAREYLRARSLSEVKIEVEATSLDEVREALDNGADWIMLDNMTVEEIRAAVELVSGRVPLEASGRVNLQNVRELALAGVDYISVGALTHSFKSADISLEFL</sequence>
<dbReference type="FunFam" id="3.90.1170.20:FF:000001">
    <property type="entry name" value="Nicotinate-nucleotide diphosphorylase (Carboxylating)"/>
    <property type="match status" value="1"/>
</dbReference>
<evidence type="ECO:0000256" key="5">
    <source>
        <dbReference type="ARBA" id="ARBA00011944"/>
    </source>
</evidence>
<evidence type="ECO:0000256" key="1">
    <source>
        <dbReference type="ARBA" id="ARBA00003237"/>
    </source>
</evidence>
<dbReference type="GO" id="GO:0034213">
    <property type="term" value="P:quinolinate catabolic process"/>
    <property type="evidence" value="ECO:0007669"/>
    <property type="project" value="TreeGrafter"/>
</dbReference>
<dbReference type="InterPro" id="IPR037128">
    <property type="entry name" value="Quinolinate_PRibosylTase_N_sf"/>
</dbReference>
<evidence type="ECO:0000256" key="4">
    <source>
        <dbReference type="ARBA" id="ARBA00011218"/>
    </source>
</evidence>
<evidence type="ECO:0000256" key="10">
    <source>
        <dbReference type="ARBA" id="ARBA00047445"/>
    </source>
</evidence>
<evidence type="ECO:0000256" key="7">
    <source>
        <dbReference type="ARBA" id="ARBA00022676"/>
    </source>
</evidence>
<evidence type="ECO:0000256" key="3">
    <source>
        <dbReference type="ARBA" id="ARBA00009400"/>
    </source>
</evidence>
<dbReference type="EC" id="2.4.2.19" evidence="5"/>
<keyword evidence="6" id="KW-0662">Pyridine nucleotide biosynthesis</keyword>
<dbReference type="UniPathway" id="UPA00253">
    <property type="reaction ID" value="UER00331"/>
</dbReference>
<evidence type="ECO:0000256" key="9">
    <source>
        <dbReference type="ARBA" id="ARBA00033102"/>
    </source>
</evidence>
<evidence type="ECO:0000259" key="13">
    <source>
        <dbReference type="Pfam" id="PF01729"/>
    </source>
</evidence>
<dbReference type="Gene3D" id="3.20.20.70">
    <property type="entry name" value="Aldolase class I"/>
    <property type="match status" value="1"/>
</dbReference>
<evidence type="ECO:0000256" key="8">
    <source>
        <dbReference type="ARBA" id="ARBA00022679"/>
    </source>
</evidence>
<dbReference type="EMBL" id="QUAH01000010">
    <property type="protein sequence ID" value="RFT15366.1"/>
    <property type="molecule type" value="Genomic_DNA"/>
</dbReference>
<dbReference type="Pfam" id="PF02749">
    <property type="entry name" value="QRPTase_N"/>
    <property type="match status" value="1"/>
</dbReference>
<evidence type="ECO:0000256" key="6">
    <source>
        <dbReference type="ARBA" id="ARBA00022642"/>
    </source>
</evidence>
<dbReference type="InterPro" id="IPR027277">
    <property type="entry name" value="NadC/ModD"/>
</dbReference>
<dbReference type="FunFam" id="3.20.20.70:FF:000030">
    <property type="entry name" value="Nicotinate-nucleotide pyrophosphorylase, carboxylating"/>
    <property type="match status" value="1"/>
</dbReference>
<keyword evidence="7 12" id="KW-0328">Glycosyltransferase</keyword>
<dbReference type="Proteomes" id="UP000257323">
    <property type="component" value="Unassembled WGS sequence"/>
</dbReference>
<feature type="domain" description="Quinolinate phosphoribosyl transferase C-terminal" evidence="13">
    <location>
        <begin position="109"/>
        <end position="278"/>
    </location>
</feature>
<comment type="subunit">
    <text evidence="4">Hexamer formed by 3 homodimers.</text>
</comment>
<dbReference type="InterPro" id="IPR002638">
    <property type="entry name" value="Quinolinate_PRibosylTrfase_C"/>
</dbReference>
<evidence type="ECO:0000256" key="2">
    <source>
        <dbReference type="ARBA" id="ARBA00004893"/>
    </source>
</evidence>
<comment type="caution">
    <text evidence="15">The sequence shown here is derived from an EMBL/GenBank/DDBJ whole genome shotgun (WGS) entry which is preliminary data.</text>
</comment>
<reference evidence="15 16" key="1">
    <citation type="submission" date="2018-08" db="EMBL/GenBank/DDBJ databases">
        <title>Genome analysis of the thermophilic bacterium of the candidate phylum Aminicenantes from deep subsurface aquifer revealed its physiology and ecological role.</title>
        <authorList>
            <person name="Kadnikov V.V."/>
            <person name="Mardanov A.V."/>
            <person name="Beletsky A.V."/>
            <person name="Karnachuk O.V."/>
            <person name="Ravin N.V."/>
        </authorList>
    </citation>
    <scope>NUCLEOTIDE SEQUENCE [LARGE SCALE GENOMIC DNA]</scope>
    <source>
        <strain evidence="15">BY38</strain>
    </source>
</reference>
<gene>
    <name evidence="15" type="ORF">OP8BY_0475</name>
</gene>
<dbReference type="InterPro" id="IPR004393">
    <property type="entry name" value="NadC"/>
</dbReference>
<dbReference type="AlphaFoldDB" id="A0A3E2BL81"/>
<dbReference type="InterPro" id="IPR022412">
    <property type="entry name" value="Quinolinate_PRibosylTrfase_N"/>
</dbReference>
<dbReference type="GO" id="GO:0009435">
    <property type="term" value="P:NAD+ biosynthetic process"/>
    <property type="evidence" value="ECO:0007669"/>
    <property type="project" value="UniProtKB-UniPathway"/>
</dbReference>
<protein>
    <recommendedName>
        <fullName evidence="11">Probable nicotinate-nucleotide pyrophosphorylase [carboxylating]</fullName>
        <ecNumber evidence="5">2.4.2.19</ecNumber>
    </recommendedName>
    <alternativeName>
        <fullName evidence="9">Quinolinate phosphoribosyltransferase [decarboxylating]</fullName>
    </alternativeName>
</protein>
<dbReference type="NCBIfam" id="TIGR00078">
    <property type="entry name" value="nadC"/>
    <property type="match status" value="1"/>
</dbReference>
<keyword evidence="8 12" id="KW-0808">Transferase</keyword>
<evidence type="ECO:0000313" key="16">
    <source>
        <dbReference type="Proteomes" id="UP000257323"/>
    </source>
</evidence>
<organism evidence="15 16">
    <name type="scientific">Candidatus Saccharicenans subterraneus</name>
    <dbReference type="NCBI Taxonomy" id="2508984"/>
    <lineage>
        <taxon>Bacteria</taxon>
        <taxon>Candidatus Aminicenantota</taxon>
        <taxon>Candidatus Aminicenantia</taxon>
        <taxon>Candidatus Aminicenantales</taxon>
        <taxon>Candidatus Saccharicenantaceae</taxon>
        <taxon>Candidatus Saccharicenans</taxon>
    </lineage>
</organism>
<evidence type="ECO:0000256" key="11">
    <source>
        <dbReference type="ARBA" id="ARBA00069173"/>
    </source>
</evidence>
<dbReference type="GO" id="GO:0004514">
    <property type="term" value="F:nicotinate-nucleotide diphosphorylase (carboxylating) activity"/>
    <property type="evidence" value="ECO:0007669"/>
    <property type="project" value="UniProtKB-EC"/>
</dbReference>
<dbReference type="PIRSF" id="PIRSF006250">
    <property type="entry name" value="NadC_ModD"/>
    <property type="match status" value="1"/>
</dbReference>
<dbReference type="InterPro" id="IPR013785">
    <property type="entry name" value="Aldolase_TIM"/>
</dbReference>
<dbReference type="Pfam" id="PF01729">
    <property type="entry name" value="QRPTase_C"/>
    <property type="match status" value="1"/>
</dbReference>
<comment type="similarity">
    <text evidence="3 12">Belongs to the NadC/ModD family.</text>
</comment>
<name>A0A3E2BL81_9BACT</name>
<proteinExistence type="inferred from homology"/>
<comment type="function">
    <text evidence="1">Involved in the catabolism of quinolinic acid (QA).</text>
</comment>
<dbReference type="SUPFAM" id="SSF54675">
    <property type="entry name" value="Nicotinate/Quinolinate PRTase N-terminal domain-like"/>
    <property type="match status" value="1"/>
</dbReference>
<dbReference type="Gene3D" id="3.90.1170.20">
    <property type="entry name" value="Quinolinate phosphoribosyl transferase, N-terminal domain"/>
    <property type="match status" value="1"/>
</dbReference>
<dbReference type="PANTHER" id="PTHR32179:SF3">
    <property type="entry name" value="NICOTINATE-NUCLEOTIDE PYROPHOSPHORYLASE [CARBOXYLATING]"/>
    <property type="match status" value="1"/>
</dbReference>
<dbReference type="CDD" id="cd01572">
    <property type="entry name" value="QPRTase"/>
    <property type="match status" value="1"/>
</dbReference>
<dbReference type="SUPFAM" id="SSF51690">
    <property type="entry name" value="Nicotinate/Quinolinate PRTase C-terminal domain-like"/>
    <property type="match status" value="1"/>
</dbReference>
<feature type="domain" description="Quinolinate phosphoribosyl transferase N-terminal" evidence="14">
    <location>
        <begin position="22"/>
        <end position="107"/>
    </location>
</feature>
<comment type="pathway">
    <text evidence="2">Cofactor biosynthesis; NAD(+) biosynthesis; nicotinate D-ribonucleotide from quinolinate: step 1/1.</text>
</comment>
<dbReference type="InterPro" id="IPR036068">
    <property type="entry name" value="Nicotinate_pribotase-like_C"/>
</dbReference>
<evidence type="ECO:0000256" key="12">
    <source>
        <dbReference type="PIRNR" id="PIRNR006250"/>
    </source>
</evidence>
<dbReference type="PANTHER" id="PTHR32179">
    <property type="entry name" value="NICOTINATE-NUCLEOTIDE PYROPHOSPHORYLASE [CARBOXYLATING]"/>
    <property type="match status" value="1"/>
</dbReference>
<comment type="catalytic activity">
    <reaction evidence="10">
        <text>nicotinate beta-D-ribonucleotide + CO2 + diphosphate = quinolinate + 5-phospho-alpha-D-ribose 1-diphosphate + 2 H(+)</text>
        <dbReference type="Rhea" id="RHEA:12733"/>
        <dbReference type="ChEBI" id="CHEBI:15378"/>
        <dbReference type="ChEBI" id="CHEBI:16526"/>
        <dbReference type="ChEBI" id="CHEBI:29959"/>
        <dbReference type="ChEBI" id="CHEBI:33019"/>
        <dbReference type="ChEBI" id="CHEBI:57502"/>
        <dbReference type="ChEBI" id="CHEBI:58017"/>
        <dbReference type="EC" id="2.4.2.19"/>
    </reaction>
</comment>
<dbReference type="GO" id="GO:0005737">
    <property type="term" value="C:cytoplasm"/>
    <property type="evidence" value="ECO:0007669"/>
    <property type="project" value="TreeGrafter"/>
</dbReference>
<accession>A0A3E2BL81</accession>
<evidence type="ECO:0000313" key="15">
    <source>
        <dbReference type="EMBL" id="RFT15366.1"/>
    </source>
</evidence>
<evidence type="ECO:0000259" key="14">
    <source>
        <dbReference type="Pfam" id="PF02749"/>
    </source>
</evidence>